<accession>A0A1M6AU91</accession>
<keyword evidence="1" id="KW-0732">Signal</keyword>
<dbReference type="OrthoDB" id="704821at2"/>
<dbReference type="Pfam" id="PF10988">
    <property type="entry name" value="DUF2807"/>
    <property type="match status" value="1"/>
</dbReference>
<dbReference type="RefSeq" id="WP_073308090.1">
    <property type="nucleotide sequence ID" value="NZ_FQZI01000001.1"/>
</dbReference>
<feature type="domain" description="Putative auto-transporter adhesin head GIN" evidence="2">
    <location>
        <begin position="26"/>
        <end position="205"/>
    </location>
</feature>
<feature type="signal peptide" evidence="1">
    <location>
        <begin position="1"/>
        <end position="18"/>
    </location>
</feature>
<feature type="chain" id="PRO_5013178041" evidence="1">
    <location>
        <begin position="19"/>
        <end position="223"/>
    </location>
</feature>
<dbReference type="AlphaFoldDB" id="A0A1M6AU91"/>
<gene>
    <name evidence="3" type="ORF">SAMN05444363_0403</name>
</gene>
<organism evidence="3 4">
    <name type="scientific">Flavobacterium terrae</name>
    <dbReference type="NCBI Taxonomy" id="415425"/>
    <lineage>
        <taxon>Bacteria</taxon>
        <taxon>Pseudomonadati</taxon>
        <taxon>Bacteroidota</taxon>
        <taxon>Flavobacteriia</taxon>
        <taxon>Flavobacteriales</taxon>
        <taxon>Flavobacteriaceae</taxon>
        <taxon>Flavobacterium</taxon>
    </lineage>
</organism>
<reference evidence="4" key="1">
    <citation type="submission" date="2016-11" db="EMBL/GenBank/DDBJ databases">
        <authorList>
            <person name="Varghese N."/>
            <person name="Submissions S."/>
        </authorList>
    </citation>
    <scope>NUCLEOTIDE SEQUENCE [LARGE SCALE GENOMIC DNA]</scope>
    <source>
        <strain evidence="4">DSM 18829</strain>
    </source>
</reference>
<evidence type="ECO:0000256" key="1">
    <source>
        <dbReference type="SAM" id="SignalP"/>
    </source>
</evidence>
<protein>
    <submittedName>
        <fullName evidence="3">Putative auto-transporter adhesin, head GIN domain</fullName>
    </submittedName>
</protein>
<dbReference type="EMBL" id="FQZI01000001">
    <property type="protein sequence ID" value="SHI39987.1"/>
    <property type="molecule type" value="Genomic_DNA"/>
</dbReference>
<evidence type="ECO:0000259" key="2">
    <source>
        <dbReference type="Pfam" id="PF10988"/>
    </source>
</evidence>
<evidence type="ECO:0000313" key="3">
    <source>
        <dbReference type="EMBL" id="SHI39987.1"/>
    </source>
</evidence>
<dbReference type="InterPro" id="IPR021255">
    <property type="entry name" value="DUF2807"/>
</dbReference>
<dbReference type="STRING" id="415425.SAMN05444363_0403"/>
<keyword evidence="4" id="KW-1185">Reference proteome</keyword>
<sequence length="223" mass="23997">MKKVLLSTLFLISISAFAQVNKTLGDFDKVTAFDKISVQLIPSTENKIELTGNNSQEVELVTVKDELKIRMPFGKLLKGDDVVAKVYFKKIEALEANEGSYISCDSILKAINFSLLTKEGGQIRVQIEATRIVSKASSGSVIKLTGNTQNLDVVVSSGGKFEAEKCQTTQATVSINAGGSADVRASDFVDAKIRAGGTITIFGNPKQVNQKTMLGGDIIMSKR</sequence>
<proteinExistence type="predicted"/>
<name>A0A1M6AU91_9FLAO</name>
<dbReference type="Proteomes" id="UP000184488">
    <property type="component" value="Unassembled WGS sequence"/>
</dbReference>
<dbReference type="Gene3D" id="2.160.20.120">
    <property type="match status" value="1"/>
</dbReference>
<evidence type="ECO:0000313" key="4">
    <source>
        <dbReference type="Proteomes" id="UP000184488"/>
    </source>
</evidence>